<organism evidence="1 2">
    <name type="scientific">Actinoplanes lutulentus</name>
    <dbReference type="NCBI Taxonomy" id="1287878"/>
    <lineage>
        <taxon>Bacteria</taxon>
        <taxon>Bacillati</taxon>
        <taxon>Actinomycetota</taxon>
        <taxon>Actinomycetes</taxon>
        <taxon>Micromonosporales</taxon>
        <taxon>Micromonosporaceae</taxon>
        <taxon>Actinoplanes</taxon>
    </lineage>
</organism>
<sequence>MVTAYVVPQIAGVSAVTSSGFMTNSLDVKYLDVKITLVEKLVIERMGT</sequence>
<comment type="caution">
    <text evidence="1">The sequence shown here is derived from an EMBL/GenBank/DDBJ whole genome shotgun (WGS) entry which is preliminary data.</text>
</comment>
<protein>
    <submittedName>
        <fullName evidence="1">Uncharacterized protein</fullName>
    </submittedName>
</protein>
<reference evidence="1 2" key="1">
    <citation type="submission" date="2018-06" db="EMBL/GenBank/DDBJ databases">
        <title>Genomic Encyclopedia of Type Strains, Phase III (KMG-III): the genomes of soil and plant-associated and newly described type strains.</title>
        <authorList>
            <person name="Whitman W."/>
        </authorList>
    </citation>
    <scope>NUCLEOTIDE SEQUENCE [LARGE SCALE GENOMIC DNA]</scope>
    <source>
        <strain evidence="1 2">CGMCC 4.7090</strain>
    </source>
</reference>
<evidence type="ECO:0000313" key="2">
    <source>
        <dbReference type="Proteomes" id="UP000249341"/>
    </source>
</evidence>
<keyword evidence="2" id="KW-1185">Reference proteome</keyword>
<gene>
    <name evidence="1" type="ORF">B0I29_105280</name>
</gene>
<dbReference type="RefSeq" id="WP_181557824.1">
    <property type="nucleotide sequence ID" value="NZ_JACHWI010000002.1"/>
</dbReference>
<proteinExistence type="predicted"/>
<dbReference type="EMBL" id="QLMJ01000005">
    <property type="protein sequence ID" value="RAK38332.1"/>
    <property type="molecule type" value="Genomic_DNA"/>
</dbReference>
<dbReference type="Proteomes" id="UP000249341">
    <property type="component" value="Unassembled WGS sequence"/>
</dbReference>
<dbReference type="AlphaFoldDB" id="A0A327ZDW6"/>
<accession>A0A327ZDW6</accession>
<name>A0A327ZDW6_9ACTN</name>
<evidence type="ECO:0000313" key="1">
    <source>
        <dbReference type="EMBL" id="RAK38332.1"/>
    </source>
</evidence>